<reference evidence="10" key="1">
    <citation type="journal article" date="2014" name="Int. J. Syst. Evol. Microbiol.">
        <title>Complete genome sequence of Corynebacterium casei LMG S-19264T (=DSM 44701T), isolated from a smear-ripened cheese.</title>
        <authorList>
            <consortium name="US DOE Joint Genome Institute (JGI-PGF)"/>
            <person name="Walter F."/>
            <person name="Albersmeier A."/>
            <person name="Kalinowski J."/>
            <person name="Ruckert C."/>
        </authorList>
    </citation>
    <scope>NUCLEOTIDE SEQUENCE</scope>
    <source>
        <strain evidence="10">KCTC 22164</strain>
    </source>
</reference>
<evidence type="ECO:0000256" key="1">
    <source>
        <dbReference type="ARBA" id="ARBA00004651"/>
    </source>
</evidence>
<feature type="transmembrane region" description="Helical" evidence="7">
    <location>
        <begin position="284"/>
        <end position="309"/>
    </location>
</feature>
<keyword evidence="11" id="KW-1185">Reference proteome</keyword>
<protein>
    <submittedName>
        <fullName evidence="10">Multidrug ABC transporter substrate-binding protein</fullName>
    </submittedName>
</protein>
<proteinExistence type="inferred from homology"/>
<dbReference type="Pfam" id="PF02687">
    <property type="entry name" value="FtsX"/>
    <property type="match status" value="1"/>
</dbReference>
<evidence type="ECO:0000256" key="4">
    <source>
        <dbReference type="ARBA" id="ARBA00022989"/>
    </source>
</evidence>
<dbReference type="InterPro" id="IPR025857">
    <property type="entry name" value="MacB_PCD"/>
</dbReference>
<evidence type="ECO:0000256" key="2">
    <source>
        <dbReference type="ARBA" id="ARBA00022475"/>
    </source>
</evidence>
<dbReference type="GO" id="GO:0005886">
    <property type="term" value="C:plasma membrane"/>
    <property type="evidence" value="ECO:0007669"/>
    <property type="project" value="UniProtKB-SubCell"/>
</dbReference>
<comment type="caution">
    <text evidence="10">The sequence shown here is derived from an EMBL/GenBank/DDBJ whole genome shotgun (WGS) entry which is preliminary data.</text>
</comment>
<feature type="domain" description="MacB-like periplasmic core" evidence="9">
    <location>
        <begin position="26"/>
        <end position="250"/>
    </location>
</feature>
<feature type="transmembrane region" description="Helical" evidence="7">
    <location>
        <begin position="375"/>
        <end position="395"/>
    </location>
</feature>
<evidence type="ECO:0000313" key="10">
    <source>
        <dbReference type="EMBL" id="GGW83944.1"/>
    </source>
</evidence>
<dbReference type="GO" id="GO:0022857">
    <property type="term" value="F:transmembrane transporter activity"/>
    <property type="evidence" value="ECO:0007669"/>
    <property type="project" value="TreeGrafter"/>
</dbReference>
<keyword evidence="4 7" id="KW-1133">Transmembrane helix</keyword>
<keyword evidence="2" id="KW-1003">Cell membrane</keyword>
<evidence type="ECO:0000259" key="9">
    <source>
        <dbReference type="Pfam" id="PF12704"/>
    </source>
</evidence>
<evidence type="ECO:0000259" key="8">
    <source>
        <dbReference type="Pfam" id="PF02687"/>
    </source>
</evidence>
<comment type="subcellular location">
    <subcellularLocation>
        <location evidence="1">Cell membrane</location>
        <topology evidence="1">Multi-pass membrane protein</topology>
    </subcellularLocation>
</comment>
<reference evidence="10" key="2">
    <citation type="submission" date="2020-09" db="EMBL/GenBank/DDBJ databases">
        <authorList>
            <person name="Sun Q."/>
            <person name="Kim S."/>
        </authorList>
    </citation>
    <scope>NUCLEOTIDE SEQUENCE</scope>
    <source>
        <strain evidence="10">KCTC 22164</strain>
    </source>
</reference>
<dbReference type="Proteomes" id="UP000631300">
    <property type="component" value="Unassembled WGS sequence"/>
</dbReference>
<evidence type="ECO:0000256" key="5">
    <source>
        <dbReference type="ARBA" id="ARBA00023136"/>
    </source>
</evidence>
<evidence type="ECO:0000313" key="11">
    <source>
        <dbReference type="Proteomes" id="UP000631300"/>
    </source>
</evidence>
<dbReference type="AlphaFoldDB" id="A0A918MY82"/>
<comment type="similarity">
    <text evidence="6">Belongs to the ABC-4 integral membrane protein family.</text>
</comment>
<dbReference type="RefSeq" id="WP_189405353.1">
    <property type="nucleotide sequence ID" value="NZ_BMXP01000003.1"/>
</dbReference>
<keyword evidence="3 7" id="KW-0812">Transmembrane</keyword>
<gene>
    <name evidence="10" type="ORF">GCM10007391_16960</name>
</gene>
<evidence type="ECO:0000256" key="7">
    <source>
        <dbReference type="SAM" id="Phobius"/>
    </source>
</evidence>
<dbReference type="InterPro" id="IPR050250">
    <property type="entry name" value="Macrolide_Exporter_MacB"/>
</dbReference>
<feature type="transmembrane region" description="Helical" evidence="7">
    <location>
        <begin position="27"/>
        <end position="46"/>
    </location>
</feature>
<keyword evidence="5 7" id="KW-0472">Membrane</keyword>
<evidence type="ECO:0000256" key="6">
    <source>
        <dbReference type="ARBA" id="ARBA00038076"/>
    </source>
</evidence>
<dbReference type="InterPro" id="IPR003838">
    <property type="entry name" value="ABC3_permease_C"/>
</dbReference>
<dbReference type="EMBL" id="BMXP01000003">
    <property type="protein sequence ID" value="GGW83944.1"/>
    <property type="molecule type" value="Genomic_DNA"/>
</dbReference>
<accession>A0A918MY82</accession>
<dbReference type="Pfam" id="PF12704">
    <property type="entry name" value="MacB_PCD"/>
    <property type="match status" value="1"/>
</dbReference>
<name>A0A918MY82_9ALTE</name>
<sequence>MYSSLLATIEGFRAALHSIRAHGMRSMLTMLGVIIGVAAVITVVAITQGLSYSIKQQLDDLGSDMVTIRAYTTSEQELLGFENTLSYDDFLALKGKVSGLEDMTAMMQPFSFGSSVRFGRNSTHTQIIGSDSSYQNVVRTYPQMGRFLSESDDLRRRRVAFLGSSLIEKLKMPDSPVGEFVSLNGEWFRVIGVAETVGSFFGFDQDNYIIAPFSTMRSLAGKEVTRNIDIMFRPSKGASLPEIQRQITQILRKRHGLQKDDPDDFEFRSAEKTKKQFNSVTQTVTLVAGGVVGVSLLVGGIGIMNIMLVSVTERTREIGTVKALGAPPSFIMIQFLIEALILSLLGGLLGILLGYGFAAFITLLLPNLTEVLVPFWAILLALSFTTAIGVIFGLAPASKAARLNPIDALKYE</sequence>
<feature type="domain" description="ABC3 transporter permease C-terminal" evidence="8">
    <location>
        <begin position="291"/>
        <end position="405"/>
    </location>
</feature>
<organism evidence="10 11">
    <name type="scientific">Alteromonas halophila</name>
    <dbReference type="NCBI Taxonomy" id="516698"/>
    <lineage>
        <taxon>Bacteria</taxon>
        <taxon>Pseudomonadati</taxon>
        <taxon>Pseudomonadota</taxon>
        <taxon>Gammaproteobacteria</taxon>
        <taxon>Alteromonadales</taxon>
        <taxon>Alteromonadaceae</taxon>
        <taxon>Alteromonas/Salinimonas group</taxon>
        <taxon>Alteromonas</taxon>
    </lineage>
</organism>
<dbReference type="PANTHER" id="PTHR30572">
    <property type="entry name" value="MEMBRANE COMPONENT OF TRANSPORTER-RELATED"/>
    <property type="match status" value="1"/>
</dbReference>
<evidence type="ECO:0000256" key="3">
    <source>
        <dbReference type="ARBA" id="ARBA00022692"/>
    </source>
</evidence>
<dbReference type="PANTHER" id="PTHR30572:SF4">
    <property type="entry name" value="ABC TRANSPORTER PERMEASE YTRF"/>
    <property type="match status" value="1"/>
</dbReference>
<feature type="transmembrane region" description="Helical" evidence="7">
    <location>
        <begin position="330"/>
        <end position="363"/>
    </location>
</feature>